<evidence type="ECO:0000259" key="1">
    <source>
        <dbReference type="Pfam" id="PF13521"/>
    </source>
</evidence>
<dbReference type="GO" id="GO:0016779">
    <property type="term" value="F:nucleotidyltransferase activity"/>
    <property type="evidence" value="ECO:0007669"/>
    <property type="project" value="UniProtKB-KW"/>
</dbReference>
<keyword evidence="3" id="KW-1185">Reference proteome</keyword>
<dbReference type="OrthoDB" id="9151999at2"/>
<dbReference type="Gene3D" id="3.40.50.300">
    <property type="entry name" value="P-loop containing nucleotide triphosphate hydrolases"/>
    <property type="match status" value="1"/>
</dbReference>
<feature type="domain" description="NadR/Ttd14 AAA" evidence="1">
    <location>
        <begin position="3"/>
        <end position="161"/>
    </location>
</feature>
<name>A0A1H3MCG9_9BACT</name>
<dbReference type="AlphaFoldDB" id="A0A1H3MCG9"/>
<keyword evidence="2" id="KW-0548">Nucleotidyltransferase</keyword>
<dbReference type="SUPFAM" id="SSF52540">
    <property type="entry name" value="P-loop containing nucleoside triphosphate hydrolases"/>
    <property type="match status" value="1"/>
</dbReference>
<dbReference type="STRING" id="651662.SAMN04488069_112146"/>
<sequence length="184" mass="21368">MLRVALTGPESTGKTTLSRLLAEHYRTAWAPEYARAYLTERGPHYSLADLEDIARGQLQAEEQAVAEAQRQGRPLVFCDTDLLVIKIWAEHSFGYCPDWILRRMEQQHYALVLLLNVDLPWEPDPLREHPQHRSHFYTLYQRELHGQLSNFTEVSGQPAQRFEQACFHVDELLGRQPRPGHILE</sequence>
<dbReference type="InterPro" id="IPR052735">
    <property type="entry name" value="NAD_biosynth-regulator"/>
</dbReference>
<dbReference type="InterPro" id="IPR038727">
    <property type="entry name" value="NadR/Ttd14_AAA_dom"/>
</dbReference>
<dbReference type="PANTHER" id="PTHR37512">
    <property type="entry name" value="TRIFUNCTIONAL NAD BIOSYNTHESIS/REGULATOR PROTEIN NADR"/>
    <property type="match status" value="1"/>
</dbReference>
<dbReference type="PANTHER" id="PTHR37512:SF1">
    <property type="entry name" value="NADR_TTD14 AAA DOMAIN-CONTAINING PROTEIN"/>
    <property type="match status" value="1"/>
</dbReference>
<proteinExistence type="predicted"/>
<evidence type="ECO:0000313" key="3">
    <source>
        <dbReference type="Proteomes" id="UP000199249"/>
    </source>
</evidence>
<dbReference type="InterPro" id="IPR027417">
    <property type="entry name" value="P-loop_NTPase"/>
</dbReference>
<organism evidence="2 3">
    <name type="scientific">Hymenobacter psychrophilus</name>
    <dbReference type="NCBI Taxonomy" id="651662"/>
    <lineage>
        <taxon>Bacteria</taxon>
        <taxon>Pseudomonadati</taxon>
        <taxon>Bacteroidota</taxon>
        <taxon>Cytophagia</taxon>
        <taxon>Cytophagales</taxon>
        <taxon>Hymenobacteraceae</taxon>
        <taxon>Hymenobacter</taxon>
    </lineage>
</organism>
<dbReference type="Proteomes" id="UP000199249">
    <property type="component" value="Unassembled WGS sequence"/>
</dbReference>
<gene>
    <name evidence="2" type="ORF">SAMN04488069_112146</name>
</gene>
<keyword evidence="2" id="KW-0808">Transferase</keyword>
<dbReference type="EMBL" id="FNOV01000012">
    <property type="protein sequence ID" value="SDY74420.1"/>
    <property type="molecule type" value="Genomic_DNA"/>
</dbReference>
<protein>
    <submittedName>
        <fullName evidence="2">Nicotinamide-nucleotide adenylyltransferase, NadR type</fullName>
    </submittedName>
</protein>
<dbReference type="RefSeq" id="WP_092742604.1">
    <property type="nucleotide sequence ID" value="NZ_FNOV01000012.1"/>
</dbReference>
<dbReference type="Pfam" id="PF13521">
    <property type="entry name" value="AAA_28"/>
    <property type="match status" value="1"/>
</dbReference>
<evidence type="ECO:0000313" key="2">
    <source>
        <dbReference type="EMBL" id="SDY74420.1"/>
    </source>
</evidence>
<reference evidence="3" key="1">
    <citation type="submission" date="2016-10" db="EMBL/GenBank/DDBJ databases">
        <authorList>
            <person name="Varghese N."/>
            <person name="Submissions S."/>
        </authorList>
    </citation>
    <scope>NUCLEOTIDE SEQUENCE [LARGE SCALE GENOMIC DNA]</scope>
    <source>
        <strain evidence="3">CGMCC 1.8975</strain>
    </source>
</reference>
<accession>A0A1H3MCG9</accession>